<dbReference type="SUPFAM" id="SSF89447">
    <property type="entry name" value="AbrB/MazE/MraZ-like"/>
    <property type="match status" value="1"/>
</dbReference>
<reference evidence="2 3" key="1">
    <citation type="journal article" date="2013" name="Genome Announc.">
        <title>Genome of the haloarchaeon Natronomonas moolapensis, a neutrophilic member of a previously haloalkaliphilic genus.</title>
        <authorList>
            <person name="Dyall-Smith M.L."/>
            <person name="Pfeiffer F."/>
            <person name="Oberwinkler T."/>
            <person name="Klee K."/>
            <person name="Rampp M."/>
            <person name="Palm P."/>
            <person name="Gross K."/>
            <person name="Schuster S.C."/>
            <person name="Oesterhelt D."/>
        </authorList>
    </citation>
    <scope>NUCLEOTIDE SEQUENCE [LARGE SCALE GENOMIC DNA]</scope>
    <source>
        <strain evidence="3">DSM 18674 / JCM 14361 / 8.8.11</strain>
    </source>
</reference>
<gene>
    <name evidence="2" type="ordered locus">Nmlp_2907</name>
</gene>
<dbReference type="InterPro" id="IPR037914">
    <property type="entry name" value="SpoVT-AbrB_sf"/>
</dbReference>
<feature type="compositionally biased region" description="Basic and acidic residues" evidence="1">
    <location>
        <begin position="71"/>
        <end position="82"/>
    </location>
</feature>
<feature type="region of interest" description="Disordered" evidence="1">
    <location>
        <begin position="52"/>
        <end position="82"/>
    </location>
</feature>
<evidence type="ECO:0000313" key="3">
    <source>
        <dbReference type="Proteomes" id="UP000011867"/>
    </source>
</evidence>
<dbReference type="AlphaFoldDB" id="M1XRZ4"/>
<protein>
    <submittedName>
        <fullName evidence="2">Homolog to antitoxin VapB</fullName>
    </submittedName>
</protein>
<dbReference type="HOGENOM" id="CLU_184174_0_0_2"/>
<feature type="region of interest" description="Disordered" evidence="1">
    <location>
        <begin position="1"/>
        <end position="22"/>
    </location>
</feature>
<keyword evidence="3" id="KW-1185">Reference proteome</keyword>
<dbReference type="KEGG" id="nmo:Nmlp_2907"/>
<organism evidence="2 3">
    <name type="scientific">Natronomonas moolapensis (strain DSM 18674 / CECT 7526 / JCM 14361 / 8.8.11)</name>
    <dbReference type="NCBI Taxonomy" id="268739"/>
    <lineage>
        <taxon>Archaea</taxon>
        <taxon>Methanobacteriati</taxon>
        <taxon>Methanobacteriota</taxon>
        <taxon>Stenosarchaea group</taxon>
        <taxon>Halobacteria</taxon>
        <taxon>Halobacteriales</taxon>
        <taxon>Natronomonadaceae</taxon>
        <taxon>Natronomonas</taxon>
    </lineage>
</organism>
<evidence type="ECO:0000256" key="1">
    <source>
        <dbReference type="SAM" id="MobiDB-lite"/>
    </source>
</evidence>
<feature type="compositionally biased region" description="Acidic residues" evidence="1">
    <location>
        <begin position="1"/>
        <end position="10"/>
    </location>
</feature>
<sequence>MSDESADSESEVSRNQANIPARIRRELGIDDGGELRWRVEDEGTLCGVVQRRSGTLDDFDGHDGGQTTANESDRDTWDVGPE</sequence>
<proteinExistence type="predicted"/>
<name>M1XRZ4_NATM8</name>
<accession>M1XRZ4</accession>
<dbReference type="GeneID" id="14652909"/>
<dbReference type="OrthoDB" id="67352at2157"/>
<dbReference type="RefSeq" id="WP_015409819.1">
    <property type="nucleotide sequence ID" value="NC_020388.1"/>
</dbReference>
<dbReference type="Proteomes" id="UP000011867">
    <property type="component" value="Chromosome"/>
</dbReference>
<evidence type="ECO:0000313" key="2">
    <source>
        <dbReference type="EMBL" id="CCQ37058.1"/>
    </source>
</evidence>
<dbReference type="EMBL" id="HF582854">
    <property type="protein sequence ID" value="CCQ37058.1"/>
    <property type="molecule type" value="Genomic_DNA"/>
</dbReference>
<dbReference type="eggNOG" id="arCOG04501">
    <property type="taxonomic scope" value="Archaea"/>
</dbReference>